<evidence type="ECO:0000313" key="3">
    <source>
        <dbReference type="Proteomes" id="UP000019275"/>
    </source>
</evidence>
<keyword evidence="3" id="KW-1185">Reference proteome</keyword>
<organism evidence="2 3">
    <name type="scientific">Cellulophaga geojensis KL-A</name>
    <dbReference type="NCBI Taxonomy" id="1328323"/>
    <lineage>
        <taxon>Bacteria</taxon>
        <taxon>Pseudomonadati</taxon>
        <taxon>Bacteroidota</taxon>
        <taxon>Flavobacteriia</taxon>
        <taxon>Flavobacteriales</taxon>
        <taxon>Flavobacteriaceae</taxon>
        <taxon>Cellulophaga</taxon>
    </lineage>
</organism>
<dbReference type="EMBL" id="ARZX01000001">
    <property type="protein sequence ID" value="EWH15289.1"/>
    <property type="molecule type" value="Genomic_DNA"/>
</dbReference>
<dbReference type="RefSeq" id="WP_013621411.1">
    <property type="nucleotide sequence ID" value="NZ_ARZX01000001.1"/>
</dbReference>
<reference evidence="2 3" key="1">
    <citation type="journal article" date="2014" name="Genome Announc.">
        <title>Draft Genome Sequence of the Carrageenan-Degrading Bacterium Cellulophaga sp. Strain KL-A, Isolated from Decaying Marine Algae.</title>
        <authorList>
            <person name="Shan D."/>
            <person name="Ying J."/>
            <person name="Li X."/>
            <person name="Gao Z."/>
            <person name="Wei G."/>
            <person name="Shao Z."/>
        </authorList>
    </citation>
    <scope>NUCLEOTIDE SEQUENCE [LARGE SCALE GENOMIC DNA]</scope>
    <source>
        <strain evidence="2 3">KL-A</strain>
    </source>
</reference>
<evidence type="ECO:0000259" key="1">
    <source>
        <dbReference type="Pfam" id="PF13648"/>
    </source>
</evidence>
<dbReference type="Pfam" id="PF13648">
    <property type="entry name" value="Lipocalin_4"/>
    <property type="match status" value="1"/>
</dbReference>
<feature type="domain" description="Lipocalin-like" evidence="1">
    <location>
        <begin position="33"/>
        <end position="140"/>
    </location>
</feature>
<accession>A0ABP3BBW2</accession>
<dbReference type="Proteomes" id="UP000019275">
    <property type="component" value="Unassembled WGS sequence"/>
</dbReference>
<dbReference type="InterPro" id="IPR024311">
    <property type="entry name" value="Lipocalin-like"/>
</dbReference>
<evidence type="ECO:0000313" key="2">
    <source>
        <dbReference type="EMBL" id="EWH15289.1"/>
    </source>
</evidence>
<protein>
    <recommendedName>
        <fullName evidence="1">Lipocalin-like domain-containing protein</fullName>
    </recommendedName>
</protein>
<gene>
    <name evidence="2" type="ORF">KLA_01980</name>
</gene>
<name>A0ABP3BBW2_9FLAO</name>
<proteinExistence type="predicted"/>
<comment type="caution">
    <text evidence="2">The sequence shown here is derived from an EMBL/GenBank/DDBJ whole genome shotgun (WGS) entry which is preliminary data.</text>
</comment>
<sequence length="161" mass="17660">MIKKGILLIASICLLNFSCSTDSEKELFSENSLVGTWVISDVTREESSEVNFPQEIAKNLIDQGCKIITYTFNADDTFVGKDKLNYFVIESNGAGIEVDCPEETDTLVGTWDLNDDQLTITDPTGGETVITVDLNGSTLIIAGEDIDEDNYDGLDIVFTKN</sequence>